<dbReference type="EMBL" id="CP026923">
    <property type="protein sequence ID" value="AVG23713.1"/>
    <property type="molecule type" value="Genomic_DNA"/>
</dbReference>
<evidence type="ECO:0000313" key="3">
    <source>
        <dbReference type="EMBL" id="AVG23713.1"/>
    </source>
</evidence>
<evidence type="ECO:0000313" key="4">
    <source>
        <dbReference type="Proteomes" id="UP000243077"/>
    </source>
</evidence>
<evidence type="ECO:0000259" key="1">
    <source>
        <dbReference type="Pfam" id="PF26035"/>
    </source>
</evidence>
<dbReference type="KEGG" id="psai:C3B54_11732"/>
<reference evidence="3 4" key="1">
    <citation type="submission" date="2018-02" db="EMBL/GenBank/DDBJ databases">
        <title>Complete genome of the streamlined marine actinobacterium Pontimonas salivibrio CL-TW6 adapted to coastal planktonic lifestype.</title>
        <authorList>
            <person name="Cho B.C."/>
            <person name="Hardies S.C."/>
            <person name="Jang G.I."/>
            <person name="Hwang C.Y."/>
        </authorList>
    </citation>
    <scope>NUCLEOTIDE SEQUENCE [LARGE SCALE GENOMIC DNA]</scope>
    <source>
        <strain evidence="3 4">CL-TW6</strain>
    </source>
</reference>
<dbReference type="OrthoDB" id="4801220at2"/>
<dbReference type="RefSeq" id="WP_104913285.1">
    <property type="nucleotide sequence ID" value="NZ_CP026923.1"/>
</dbReference>
<proteinExistence type="predicted"/>
<sequence length="238" mass="25691">MSPTLTLASPAVAGDLLSFLGRARRVIDGNTRIVASDGFAQCYVGILMPRGLLDQTPTVLGLRVAEIPTDQQFDQVVPIESFMHRIEQALEQQDVDSSDKKAQQGEVEVTLPTAAPSIQWPAITPPREGWKRRMGIPASQLGDAARRGIEAISEAIPDSVGESVLQKVRSEVWGQPMPHKKSIPWAAGFAADALGLLDQRSLAVHTSGHWIRLSALHGYVLVKGHSEPEGLGEPEAND</sequence>
<gene>
    <name evidence="3" type="ORF">C3B54_11732</name>
</gene>
<dbReference type="InterPro" id="IPR058323">
    <property type="entry name" value="DUF8010"/>
</dbReference>
<feature type="domain" description="DUF8010" evidence="1">
    <location>
        <begin position="3"/>
        <end position="96"/>
    </location>
</feature>
<dbReference type="Pfam" id="PF26035">
    <property type="entry name" value="DUF8010"/>
    <property type="match status" value="1"/>
</dbReference>
<dbReference type="AlphaFoldDB" id="A0A2L2BPW6"/>
<accession>A0A2L2BPW6</accession>
<organism evidence="3 4">
    <name type="scientific">Pontimonas salivibrio</name>
    <dbReference type="NCBI Taxonomy" id="1159327"/>
    <lineage>
        <taxon>Bacteria</taxon>
        <taxon>Bacillati</taxon>
        <taxon>Actinomycetota</taxon>
        <taxon>Actinomycetes</taxon>
        <taxon>Micrococcales</taxon>
        <taxon>Microbacteriaceae</taxon>
        <taxon>Pontimonas</taxon>
    </lineage>
</organism>
<keyword evidence="4" id="KW-1185">Reference proteome</keyword>
<dbReference type="Pfam" id="PF26572">
    <property type="entry name" value="DUF8185"/>
    <property type="match status" value="1"/>
</dbReference>
<feature type="domain" description="DUF8185" evidence="2">
    <location>
        <begin position="125"/>
        <end position="226"/>
    </location>
</feature>
<dbReference type="InterPro" id="IPR058498">
    <property type="entry name" value="DUF8185"/>
</dbReference>
<dbReference type="Proteomes" id="UP000243077">
    <property type="component" value="Chromosome"/>
</dbReference>
<name>A0A2L2BPW6_9MICO</name>
<evidence type="ECO:0000259" key="2">
    <source>
        <dbReference type="Pfam" id="PF26572"/>
    </source>
</evidence>
<protein>
    <submittedName>
        <fullName evidence="3">Uncharacterized protein</fullName>
    </submittedName>
</protein>